<gene>
    <name evidence="1" type="ORF">MINT15_03080</name>
</gene>
<dbReference type="AlphaFoldDB" id="A0A837DEJ9"/>
<evidence type="ECO:0000313" key="2">
    <source>
        <dbReference type="Proteomes" id="UP000030848"/>
    </source>
</evidence>
<comment type="caution">
    <text evidence="1">The sequence shown here is derived from an EMBL/GenBank/DDBJ whole genome shotgun (WGS) entry which is preliminary data.</text>
</comment>
<accession>A0A837DEJ9</accession>
<reference evidence="1 2" key="1">
    <citation type="submission" date="2014-10" db="EMBL/GenBank/DDBJ databases">
        <title>Genome sequence of Micropolyspora internatus JCM3315.</title>
        <authorList>
            <person name="Shin S.-K."/>
            <person name="Yi H."/>
        </authorList>
    </citation>
    <scope>NUCLEOTIDE SEQUENCE [LARGE SCALE GENOMIC DNA]</scope>
    <source>
        <strain evidence="1 2">JCM 3315</strain>
    </source>
</reference>
<proteinExistence type="predicted"/>
<protein>
    <submittedName>
        <fullName evidence="1">Uncharacterized protein</fullName>
    </submittedName>
</protein>
<organism evidence="1 2">
    <name type="scientific">Saccharomonospora viridis</name>
    <dbReference type="NCBI Taxonomy" id="1852"/>
    <lineage>
        <taxon>Bacteria</taxon>
        <taxon>Bacillati</taxon>
        <taxon>Actinomycetota</taxon>
        <taxon>Actinomycetes</taxon>
        <taxon>Pseudonocardiales</taxon>
        <taxon>Pseudonocardiaceae</taxon>
        <taxon>Saccharomonospora</taxon>
    </lineage>
</organism>
<evidence type="ECO:0000313" key="1">
    <source>
        <dbReference type="EMBL" id="KHF46007.1"/>
    </source>
</evidence>
<dbReference type="Proteomes" id="UP000030848">
    <property type="component" value="Unassembled WGS sequence"/>
</dbReference>
<sequence length="46" mass="5128">MVWLSRFGEPDALVPGLTPDREPGGGQVLIDVTVRERHLRRDPSTT</sequence>
<dbReference type="RefSeq" id="WP_156142915.1">
    <property type="nucleotide sequence ID" value="NZ_CALJZO010000062.1"/>
</dbReference>
<dbReference type="EMBL" id="JRZE01000001">
    <property type="protein sequence ID" value="KHF46007.1"/>
    <property type="molecule type" value="Genomic_DNA"/>
</dbReference>
<name>A0A837DEJ9_9PSEU</name>